<dbReference type="InterPro" id="IPR036770">
    <property type="entry name" value="Ankyrin_rpt-contain_sf"/>
</dbReference>
<dbReference type="InterPro" id="IPR052050">
    <property type="entry name" value="SecEffector_AnkRepeat"/>
</dbReference>
<dbReference type="Proteomes" id="UP001527925">
    <property type="component" value="Unassembled WGS sequence"/>
</dbReference>
<evidence type="ECO:0008006" key="4">
    <source>
        <dbReference type="Google" id="ProtNLM"/>
    </source>
</evidence>
<proteinExistence type="predicted"/>
<gene>
    <name evidence="2" type="ORF">HK105_208254</name>
</gene>
<name>A0ABR4MYB6_9FUNG</name>
<protein>
    <recommendedName>
        <fullName evidence="4">Ankyrin repeat protein</fullName>
    </recommendedName>
</protein>
<dbReference type="Gene3D" id="1.25.40.20">
    <property type="entry name" value="Ankyrin repeat-containing domain"/>
    <property type="match status" value="1"/>
</dbReference>
<organism evidence="2 3">
    <name type="scientific">Polyrhizophydium stewartii</name>
    <dbReference type="NCBI Taxonomy" id="2732419"/>
    <lineage>
        <taxon>Eukaryota</taxon>
        <taxon>Fungi</taxon>
        <taxon>Fungi incertae sedis</taxon>
        <taxon>Chytridiomycota</taxon>
        <taxon>Chytridiomycota incertae sedis</taxon>
        <taxon>Chytridiomycetes</taxon>
        <taxon>Rhizophydiales</taxon>
        <taxon>Rhizophydiales incertae sedis</taxon>
        <taxon>Polyrhizophydium</taxon>
    </lineage>
</organism>
<dbReference type="PANTHER" id="PTHR46586">
    <property type="entry name" value="ANKYRIN REPEAT-CONTAINING PROTEIN"/>
    <property type="match status" value="1"/>
</dbReference>
<dbReference type="PANTHER" id="PTHR46586:SF3">
    <property type="entry name" value="ANKYRIN REPEAT-CONTAINING PROTEIN"/>
    <property type="match status" value="1"/>
</dbReference>
<feature type="region of interest" description="Disordered" evidence="1">
    <location>
        <begin position="1"/>
        <end position="26"/>
    </location>
</feature>
<accession>A0ABR4MYB6</accession>
<evidence type="ECO:0000256" key="1">
    <source>
        <dbReference type="SAM" id="MobiDB-lite"/>
    </source>
</evidence>
<dbReference type="EMBL" id="JADGIZ020000072">
    <property type="protein sequence ID" value="KAL2912263.1"/>
    <property type="molecule type" value="Genomic_DNA"/>
</dbReference>
<keyword evidence="3" id="KW-1185">Reference proteome</keyword>
<dbReference type="SUPFAM" id="SSF48403">
    <property type="entry name" value="Ankyrin repeat"/>
    <property type="match status" value="1"/>
</dbReference>
<evidence type="ECO:0000313" key="2">
    <source>
        <dbReference type="EMBL" id="KAL2912263.1"/>
    </source>
</evidence>
<sequence length="548" mass="60425">MSSDTTRAGGRDGDGGGGAAHALPHGASHWDRIPRELHDGILDAAGPLTRLTASDLHPAEVRCMSRQDRERLWADVVELDWQGDLASLPRDIGTDQTLSLEQLCASSRGMLAFRNGWTDLLVQNDALVQALIAEGELDKLKSPLKSNSAIRVWDGMCLHAIRQGQLNIAKFLYSKLDDNAFTDDWMADTGGIALESSKPECVEWLESKLNKSFDFPDDALEKACWRGHARIVDYLLKVRHIGSVHDAIVFSARNGQTGILELLFQKYPGEAKLTRNVVSPDFETLKWLHARGADIDTRVSLVQAMRSGSANSVKWLCGTFNLQIPEYTLRMAYESGDTALLKFLLGRPEFMIAQAVPIVAHYSFDALKVLLDHDPEWIRAAYLGCKNPWVRARMRMRYPDCTDQSPAVAKVVTEPKLEPQAPAKVLTTKLRWFKWWEKQPSAAGGTQPKILRMPSGIDVGPVRMASAVDLGPVRTRRLSAQNDAAALRSTQITIPDDPQQQQCAPEVLARGDSSRIDIASAHNLGSVSIGAVLSDDALVSNPRIGERD</sequence>
<evidence type="ECO:0000313" key="3">
    <source>
        <dbReference type="Proteomes" id="UP001527925"/>
    </source>
</evidence>
<reference evidence="2 3" key="1">
    <citation type="submission" date="2023-09" db="EMBL/GenBank/DDBJ databases">
        <title>Pangenome analysis of Batrachochytrium dendrobatidis and related Chytrids.</title>
        <authorList>
            <person name="Yacoub M.N."/>
            <person name="Stajich J.E."/>
            <person name="James T.Y."/>
        </authorList>
    </citation>
    <scope>NUCLEOTIDE SEQUENCE [LARGE SCALE GENOMIC DNA]</scope>
    <source>
        <strain evidence="2 3">JEL0888</strain>
    </source>
</reference>
<comment type="caution">
    <text evidence="2">The sequence shown here is derived from an EMBL/GenBank/DDBJ whole genome shotgun (WGS) entry which is preliminary data.</text>
</comment>